<sequence>KYFVKAHGWFEDDRRLYIAMDFCENGDLATQIIQQGPMKESEARDIVWQILQGVKAMHENGFALRDLKPAVCTVRPEHLNICDFGLSKRSLGDNTYTSAIKGTPGYLAPELLTRDGQTANPYPCDMWCLGEIAYNLLTGQSVFRDLQSLLMYHMGHQEFPARALLDRVGNSTDSDAFTFVTALMKSDPKDRLTAGRAGGHRWM</sequence>
<dbReference type="InParanoid" id="A0A136J2G0"/>
<dbReference type="AlphaFoldDB" id="A0A136J2G0"/>
<keyword evidence="3" id="KW-0547">Nucleotide-binding</keyword>
<dbReference type="InterPro" id="IPR050205">
    <property type="entry name" value="CDPK_Ser/Thr_kinases"/>
</dbReference>
<feature type="domain" description="Protein kinase" evidence="6">
    <location>
        <begin position="1"/>
        <end position="203"/>
    </location>
</feature>
<dbReference type="GO" id="GO:0005524">
    <property type="term" value="F:ATP binding"/>
    <property type="evidence" value="ECO:0007669"/>
    <property type="project" value="UniProtKB-KW"/>
</dbReference>
<evidence type="ECO:0000256" key="2">
    <source>
        <dbReference type="ARBA" id="ARBA00022679"/>
    </source>
</evidence>
<feature type="non-terminal residue" evidence="7">
    <location>
        <position position="203"/>
    </location>
</feature>
<dbReference type="STRING" id="196109.A0A136J2G0"/>
<feature type="non-terminal residue" evidence="7">
    <location>
        <position position="1"/>
    </location>
</feature>
<organism evidence="7 8">
    <name type="scientific">Microdochium bolleyi</name>
    <dbReference type="NCBI Taxonomy" id="196109"/>
    <lineage>
        <taxon>Eukaryota</taxon>
        <taxon>Fungi</taxon>
        <taxon>Dikarya</taxon>
        <taxon>Ascomycota</taxon>
        <taxon>Pezizomycotina</taxon>
        <taxon>Sordariomycetes</taxon>
        <taxon>Xylariomycetidae</taxon>
        <taxon>Xylariales</taxon>
        <taxon>Microdochiaceae</taxon>
        <taxon>Microdochium</taxon>
    </lineage>
</organism>
<proteinExistence type="predicted"/>
<keyword evidence="4 7" id="KW-0418">Kinase</keyword>
<keyword evidence="8" id="KW-1185">Reference proteome</keyword>
<protein>
    <submittedName>
        <fullName evidence="7">Kinase-like domain-containing protein</fullName>
    </submittedName>
</protein>
<evidence type="ECO:0000313" key="8">
    <source>
        <dbReference type="Proteomes" id="UP000070501"/>
    </source>
</evidence>
<dbReference type="PANTHER" id="PTHR24349">
    <property type="entry name" value="SERINE/THREONINE-PROTEIN KINASE"/>
    <property type="match status" value="1"/>
</dbReference>
<evidence type="ECO:0000313" key="7">
    <source>
        <dbReference type="EMBL" id="KXJ91176.1"/>
    </source>
</evidence>
<evidence type="ECO:0000256" key="1">
    <source>
        <dbReference type="ARBA" id="ARBA00022527"/>
    </source>
</evidence>
<name>A0A136J2G0_9PEZI</name>
<dbReference type="PROSITE" id="PS50011">
    <property type="entry name" value="PROTEIN_KINASE_DOM"/>
    <property type="match status" value="1"/>
</dbReference>
<evidence type="ECO:0000256" key="5">
    <source>
        <dbReference type="ARBA" id="ARBA00022840"/>
    </source>
</evidence>
<keyword evidence="2" id="KW-0808">Transferase</keyword>
<dbReference type="SMART" id="SM00220">
    <property type="entry name" value="S_TKc"/>
    <property type="match status" value="1"/>
</dbReference>
<dbReference type="Pfam" id="PF00069">
    <property type="entry name" value="Pkinase"/>
    <property type="match status" value="1"/>
</dbReference>
<gene>
    <name evidence="7" type="ORF">Micbo1qcDRAFT_98910</name>
</gene>
<dbReference type="Proteomes" id="UP000070501">
    <property type="component" value="Unassembled WGS sequence"/>
</dbReference>
<evidence type="ECO:0000259" key="6">
    <source>
        <dbReference type="PROSITE" id="PS50011"/>
    </source>
</evidence>
<evidence type="ECO:0000256" key="4">
    <source>
        <dbReference type="ARBA" id="ARBA00022777"/>
    </source>
</evidence>
<reference evidence="8" key="1">
    <citation type="submission" date="2016-02" db="EMBL/GenBank/DDBJ databases">
        <title>Draft genome sequence of Microdochium bolleyi, a fungal endophyte of beachgrass.</title>
        <authorList>
            <consortium name="DOE Joint Genome Institute"/>
            <person name="David A.S."/>
            <person name="May G."/>
            <person name="Haridas S."/>
            <person name="Lim J."/>
            <person name="Wang M."/>
            <person name="Labutti K."/>
            <person name="Lipzen A."/>
            <person name="Barry K."/>
            <person name="Grigoriev I.V."/>
        </authorList>
    </citation>
    <scope>NUCLEOTIDE SEQUENCE [LARGE SCALE GENOMIC DNA]</scope>
    <source>
        <strain evidence="8">J235TASD1</strain>
    </source>
</reference>
<dbReference type="Gene3D" id="1.10.510.10">
    <property type="entry name" value="Transferase(Phosphotransferase) domain 1"/>
    <property type="match status" value="1"/>
</dbReference>
<dbReference type="GO" id="GO:0004674">
    <property type="term" value="F:protein serine/threonine kinase activity"/>
    <property type="evidence" value="ECO:0007669"/>
    <property type="project" value="UniProtKB-KW"/>
</dbReference>
<keyword evidence="1" id="KW-0723">Serine/threonine-protein kinase</keyword>
<dbReference type="SUPFAM" id="SSF56112">
    <property type="entry name" value="Protein kinase-like (PK-like)"/>
    <property type="match status" value="1"/>
</dbReference>
<dbReference type="InterPro" id="IPR000719">
    <property type="entry name" value="Prot_kinase_dom"/>
</dbReference>
<keyword evidence="5" id="KW-0067">ATP-binding</keyword>
<dbReference type="EMBL" id="KQ964251">
    <property type="protein sequence ID" value="KXJ91176.1"/>
    <property type="molecule type" value="Genomic_DNA"/>
</dbReference>
<dbReference type="OrthoDB" id="10252171at2759"/>
<dbReference type="InterPro" id="IPR011009">
    <property type="entry name" value="Kinase-like_dom_sf"/>
</dbReference>
<accession>A0A136J2G0</accession>
<evidence type="ECO:0000256" key="3">
    <source>
        <dbReference type="ARBA" id="ARBA00022741"/>
    </source>
</evidence>